<evidence type="ECO:0000313" key="6">
    <source>
        <dbReference type="Proteomes" id="UP000307706"/>
    </source>
</evidence>
<dbReference type="InterPro" id="IPR011006">
    <property type="entry name" value="CheY-like_superfamily"/>
</dbReference>
<feature type="modified residue" description="4-aspartylphosphate" evidence="1">
    <location>
        <position position="60"/>
    </location>
</feature>
<evidence type="ECO:0000313" key="3">
    <source>
        <dbReference type="EMBL" id="TMP45927.1"/>
    </source>
</evidence>
<dbReference type="SMART" id="SM00448">
    <property type="entry name" value="REC"/>
    <property type="match status" value="1"/>
</dbReference>
<sequence length="138" mass="16070">MNHDLNVLLVEDDDIDFMSIVRSFKKRKILNKITRAIDGVHALELLREETIAKPFIVLLDLQMPRMSGLEFLDTIRNDDMLNDMVIFVLTTSDNEQDIVKSYKKHVAGYFLKDRVSDQFLDVVDVLDGYWRILQLPKG</sequence>
<dbReference type="InterPro" id="IPR052893">
    <property type="entry name" value="TCS_response_regulator"/>
</dbReference>
<dbReference type="Pfam" id="PF00072">
    <property type="entry name" value="Response_reg"/>
    <property type="match status" value="1"/>
</dbReference>
<reference evidence="6" key="2">
    <citation type="submission" date="2019-06" db="EMBL/GenBank/DDBJ databases">
        <title>Co-occurence of chitin degradation, pigmentation and bioactivity in marine Pseudoalteromonas.</title>
        <authorList>
            <person name="Sonnenschein E.C."/>
            <person name="Bech P.K."/>
        </authorList>
    </citation>
    <scope>NUCLEOTIDE SEQUENCE [LARGE SCALE GENOMIC DNA]</scope>
    <source>
        <strain evidence="6">S2231</strain>
    </source>
</reference>
<dbReference type="EMBL" id="PNCL01000075">
    <property type="protein sequence ID" value="TMP57099.1"/>
    <property type="molecule type" value="Genomic_DNA"/>
</dbReference>
<dbReference type="Gene3D" id="3.40.50.2300">
    <property type="match status" value="1"/>
</dbReference>
<dbReference type="SUPFAM" id="SSF52172">
    <property type="entry name" value="CheY-like"/>
    <property type="match status" value="1"/>
</dbReference>
<keyword evidence="5" id="KW-1185">Reference proteome</keyword>
<reference evidence="4" key="3">
    <citation type="submission" date="2019-09" db="EMBL/GenBank/DDBJ databases">
        <title>Co-occurence of chitin degradation, pigmentation and bioactivity in marine Pseudoalteromonas.</title>
        <authorList>
            <person name="Sonnenschein E.C."/>
            <person name="Bech P.K."/>
        </authorList>
    </citation>
    <scope>NUCLEOTIDE SEQUENCE</scope>
    <source>
        <strain evidence="4">S2231</strain>
        <strain evidence="3 5">S2233</strain>
    </source>
</reference>
<gene>
    <name evidence="4" type="ORF">CWB96_14080</name>
    <name evidence="3" type="ORF">CWB97_02790</name>
</gene>
<dbReference type="Proteomes" id="UP000307706">
    <property type="component" value="Unassembled WGS sequence"/>
</dbReference>
<accession>A0A5S3XND6</accession>
<evidence type="ECO:0000259" key="2">
    <source>
        <dbReference type="PROSITE" id="PS50110"/>
    </source>
</evidence>
<feature type="domain" description="Response regulatory" evidence="2">
    <location>
        <begin position="6"/>
        <end position="127"/>
    </location>
</feature>
<dbReference type="OrthoDB" id="9796655at2"/>
<organism evidence="4 6">
    <name type="scientific">Pseudoalteromonas citrea</name>
    <dbReference type="NCBI Taxonomy" id="43655"/>
    <lineage>
        <taxon>Bacteria</taxon>
        <taxon>Pseudomonadati</taxon>
        <taxon>Pseudomonadota</taxon>
        <taxon>Gammaproteobacteria</taxon>
        <taxon>Alteromonadales</taxon>
        <taxon>Pseudoalteromonadaceae</taxon>
        <taxon>Pseudoalteromonas</taxon>
    </lineage>
</organism>
<comment type="caution">
    <text evidence="4">The sequence shown here is derived from an EMBL/GenBank/DDBJ whole genome shotgun (WGS) entry which is preliminary data.</text>
</comment>
<protein>
    <submittedName>
        <fullName evidence="4">Two-component system response regulator</fullName>
    </submittedName>
</protein>
<evidence type="ECO:0000313" key="5">
    <source>
        <dbReference type="Proteomes" id="UP000305730"/>
    </source>
</evidence>
<dbReference type="CDD" id="cd17557">
    <property type="entry name" value="REC_Rcp-like"/>
    <property type="match status" value="1"/>
</dbReference>
<dbReference type="PANTHER" id="PTHR44520:SF2">
    <property type="entry name" value="RESPONSE REGULATOR RCP1"/>
    <property type="match status" value="1"/>
</dbReference>
<proteinExistence type="predicted"/>
<dbReference type="EMBL" id="PNCK01000012">
    <property type="protein sequence ID" value="TMP45927.1"/>
    <property type="molecule type" value="Genomic_DNA"/>
</dbReference>
<dbReference type="RefSeq" id="WP_138594864.1">
    <property type="nucleotide sequence ID" value="NZ_PNCK01000012.1"/>
</dbReference>
<dbReference type="Proteomes" id="UP000305730">
    <property type="component" value="Unassembled WGS sequence"/>
</dbReference>
<dbReference type="PROSITE" id="PS50110">
    <property type="entry name" value="RESPONSE_REGULATORY"/>
    <property type="match status" value="1"/>
</dbReference>
<keyword evidence="1" id="KW-0597">Phosphoprotein</keyword>
<reference evidence="5 6" key="1">
    <citation type="submission" date="2017-12" db="EMBL/GenBank/DDBJ databases">
        <authorList>
            <person name="Paulsen S."/>
            <person name="Gram L.K."/>
        </authorList>
    </citation>
    <scope>NUCLEOTIDE SEQUENCE [LARGE SCALE GENOMIC DNA]</scope>
    <source>
        <strain evidence="4 6">S2231</strain>
        <strain evidence="3 5">S2233</strain>
    </source>
</reference>
<dbReference type="GO" id="GO:0000160">
    <property type="term" value="P:phosphorelay signal transduction system"/>
    <property type="evidence" value="ECO:0007669"/>
    <property type="project" value="InterPro"/>
</dbReference>
<dbReference type="InterPro" id="IPR001789">
    <property type="entry name" value="Sig_transdc_resp-reg_receiver"/>
</dbReference>
<evidence type="ECO:0000256" key="1">
    <source>
        <dbReference type="PROSITE-ProRule" id="PRU00169"/>
    </source>
</evidence>
<name>A0A5S3XND6_9GAMM</name>
<dbReference type="PANTHER" id="PTHR44520">
    <property type="entry name" value="RESPONSE REGULATOR RCP1-RELATED"/>
    <property type="match status" value="1"/>
</dbReference>
<evidence type="ECO:0000313" key="4">
    <source>
        <dbReference type="EMBL" id="TMP57099.1"/>
    </source>
</evidence>
<dbReference type="AlphaFoldDB" id="A0A5S3XND6"/>